<evidence type="ECO:0000313" key="1">
    <source>
        <dbReference type="EMBL" id="PRY45984.1"/>
    </source>
</evidence>
<protein>
    <submittedName>
        <fullName evidence="1">Uncharacterized protein</fullName>
    </submittedName>
</protein>
<dbReference type="RefSeq" id="WP_106185085.1">
    <property type="nucleotide sequence ID" value="NZ_PVTF01000001.1"/>
</dbReference>
<comment type="caution">
    <text evidence="1">The sequence shown here is derived from an EMBL/GenBank/DDBJ whole genome shotgun (WGS) entry which is preliminary data.</text>
</comment>
<sequence>MEASLFALVSVDDELAVFAYGMEIADGDKTDVVIYRRDPESRKTMFGLHESVARAVRFCSRHAQVKVLWLEDELDQRAEPA</sequence>
<dbReference type="AlphaFoldDB" id="A0A2T0TJU1"/>
<dbReference type="OrthoDB" id="3699100at2"/>
<reference evidence="1 2" key="1">
    <citation type="submission" date="2018-03" db="EMBL/GenBank/DDBJ databases">
        <title>Genomic Encyclopedia of Archaeal and Bacterial Type Strains, Phase II (KMG-II): from individual species to whole genera.</title>
        <authorList>
            <person name="Goeker M."/>
        </authorList>
    </citation>
    <scope>NUCLEOTIDE SEQUENCE [LARGE SCALE GENOMIC DNA]</scope>
    <source>
        <strain evidence="1 2">DSM 44720</strain>
    </source>
</reference>
<evidence type="ECO:0000313" key="2">
    <source>
        <dbReference type="Proteomes" id="UP000239494"/>
    </source>
</evidence>
<name>A0A2T0TJU1_9PSEU</name>
<accession>A0A2T0TJU1</accession>
<dbReference type="Proteomes" id="UP000239494">
    <property type="component" value="Unassembled WGS sequence"/>
</dbReference>
<organism evidence="1 2">
    <name type="scientific">Umezawaea tangerina</name>
    <dbReference type="NCBI Taxonomy" id="84725"/>
    <lineage>
        <taxon>Bacteria</taxon>
        <taxon>Bacillati</taxon>
        <taxon>Actinomycetota</taxon>
        <taxon>Actinomycetes</taxon>
        <taxon>Pseudonocardiales</taxon>
        <taxon>Pseudonocardiaceae</taxon>
        <taxon>Umezawaea</taxon>
    </lineage>
</organism>
<proteinExistence type="predicted"/>
<keyword evidence="2" id="KW-1185">Reference proteome</keyword>
<dbReference type="EMBL" id="PVTF01000001">
    <property type="protein sequence ID" value="PRY45984.1"/>
    <property type="molecule type" value="Genomic_DNA"/>
</dbReference>
<gene>
    <name evidence="1" type="ORF">CLV43_101248</name>
</gene>